<evidence type="ECO:0000313" key="1">
    <source>
        <dbReference type="EMBL" id="KKN01948.1"/>
    </source>
</evidence>
<protein>
    <submittedName>
        <fullName evidence="1">Uncharacterized protein</fullName>
    </submittedName>
</protein>
<sequence>TRLLPIMDLQDQIQISIDDISAGLAAPIQQASQRYGAKIILLAQLTHLADDDVKIDWQSLIDDGVASEQWQSQGNVTTALQAGIDQFTDKMSRDFTQVVTDQEQNTTSTISTLEIANVRDYADYSRAMTYLGRLQYVSDLQMVSMENETLAVTLQIKGDKSVFVRTLAIEHVIAKEGDNADDVMRYRLLP</sequence>
<accession>A0A0F9Q9C2</accession>
<comment type="caution">
    <text evidence="1">The sequence shown here is derived from an EMBL/GenBank/DDBJ whole genome shotgun (WGS) entry which is preliminary data.</text>
</comment>
<organism evidence="1">
    <name type="scientific">marine sediment metagenome</name>
    <dbReference type="NCBI Taxonomy" id="412755"/>
    <lineage>
        <taxon>unclassified sequences</taxon>
        <taxon>metagenomes</taxon>
        <taxon>ecological metagenomes</taxon>
    </lineage>
</organism>
<feature type="non-terminal residue" evidence="1">
    <location>
        <position position="1"/>
    </location>
</feature>
<dbReference type="EMBL" id="LAZR01005202">
    <property type="protein sequence ID" value="KKN01948.1"/>
    <property type="molecule type" value="Genomic_DNA"/>
</dbReference>
<proteinExistence type="predicted"/>
<name>A0A0F9Q9C2_9ZZZZ</name>
<dbReference type="Pfam" id="PF09839">
    <property type="entry name" value="DUF2066"/>
    <property type="match status" value="1"/>
</dbReference>
<gene>
    <name evidence="1" type="ORF">LCGC14_1122690</name>
</gene>
<dbReference type="InterPro" id="IPR018642">
    <property type="entry name" value="DUF2066"/>
</dbReference>
<reference evidence="1" key="1">
    <citation type="journal article" date="2015" name="Nature">
        <title>Complex archaea that bridge the gap between prokaryotes and eukaryotes.</title>
        <authorList>
            <person name="Spang A."/>
            <person name="Saw J.H."/>
            <person name="Jorgensen S.L."/>
            <person name="Zaremba-Niedzwiedzka K."/>
            <person name="Martijn J."/>
            <person name="Lind A.E."/>
            <person name="van Eijk R."/>
            <person name="Schleper C."/>
            <person name="Guy L."/>
            <person name="Ettema T.J."/>
        </authorList>
    </citation>
    <scope>NUCLEOTIDE SEQUENCE</scope>
</reference>
<dbReference type="AlphaFoldDB" id="A0A0F9Q9C2"/>